<accession>A0A2P2P8J8</accession>
<reference evidence="1" key="1">
    <citation type="submission" date="2018-02" db="EMBL/GenBank/DDBJ databases">
        <title>Rhizophora mucronata_Transcriptome.</title>
        <authorList>
            <person name="Meera S.P."/>
            <person name="Sreeshan A."/>
            <person name="Augustine A."/>
        </authorList>
    </citation>
    <scope>NUCLEOTIDE SEQUENCE</scope>
    <source>
        <tissue evidence="1">Leaf</tissue>
    </source>
</reference>
<dbReference type="AlphaFoldDB" id="A0A2P2P8J8"/>
<organism evidence="1">
    <name type="scientific">Rhizophora mucronata</name>
    <name type="common">Asiatic mangrove</name>
    <dbReference type="NCBI Taxonomy" id="61149"/>
    <lineage>
        <taxon>Eukaryota</taxon>
        <taxon>Viridiplantae</taxon>
        <taxon>Streptophyta</taxon>
        <taxon>Embryophyta</taxon>
        <taxon>Tracheophyta</taxon>
        <taxon>Spermatophyta</taxon>
        <taxon>Magnoliopsida</taxon>
        <taxon>eudicotyledons</taxon>
        <taxon>Gunneridae</taxon>
        <taxon>Pentapetalae</taxon>
        <taxon>rosids</taxon>
        <taxon>fabids</taxon>
        <taxon>Malpighiales</taxon>
        <taxon>Rhizophoraceae</taxon>
        <taxon>Rhizophora</taxon>
    </lineage>
</organism>
<dbReference type="EMBL" id="GGEC01070582">
    <property type="protein sequence ID" value="MBX51066.1"/>
    <property type="molecule type" value="Transcribed_RNA"/>
</dbReference>
<protein>
    <submittedName>
        <fullName evidence="1">Uncharacterized protein</fullName>
    </submittedName>
</protein>
<evidence type="ECO:0000313" key="1">
    <source>
        <dbReference type="EMBL" id="MBX51066.1"/>
    </source>
</evidence>
<sequence>MKDNTSFLQVFLQEGDLSNMCDIQNHIYHTTKHCHHLYPHHTLYRHPHPKEL</sequence>
<name>A0A2P2P8J8_RHIMU</name>
<proteinExistence type="predicted"/>